<protein>
    <submittedName>
        <fullName evidence="1">Uncharacterized protein</fullName>
    </submittedName>
</protein>
<dbReference type="Proteomes" id="UP000834106">
    <property type="component" value="Chromosome 9"/>
</dbReference>
<keyword evidence="2" id="KW-1185">Reference proteome</keyword>
<proteinExistence type="predicted"/>
<dbReference type="EMBL" id="OU503044">
    <property type="protein sequence ID" value="CAI9768305.1"/>
    <property type="molecule type" value="Genomic_DNA"/>
</dbReference>
<organism evidence="1 2">
    <name type="scientific">Fraxinus pennsylvanica</name>
    <dbReference type="NCBI Taxonomy" id="56036"/>
    <lineage>
        <taxon>Eukaryota</taxon>
        <taxon>Viridiplantae</taxon>
        <taxon>Streptophyta</taxon>
        <taxon>Embryophyta</taxon>
        <taxon>Tracheophyta</taxon>
        <taxon>Spermatophyta</taxon>
        <taxon>Magnoliopsida</taxon>
        <taxon>eudicotyledons</taxon>
        <taxon>Gunneridae</taxon>
        <taxon>Pentapetalae</taxon>
        <taxon>asterids</taxon>
        <taxon>lamiids</taxon>
        <taxon>Lamiales</taxon>
        <taxon>Oleaceae</taxon>
        <taxon>Oleeae</taxon>
        <taxon>Fraxinus</taxon>
    </lineage>
</organism>
<evidence type="ECO:0000313" key="1">
    <source>
        <dbReference type="EMBL" id="CAI9768305.1"/>
    </source>
</evidence>
<name>A0AAD1ZF07_9LAMI</name>
<reference evidence="1" key="1">
    <citation type="submission" date="2023-05" db="EMBL/GenBank/DDBJ databases">
        <authorList>
            <person name="Huff M."/>
        </authorList>
    </citation>
    <scope>NUCLEOTIDE SEQUENCE</scope>
</reference>
<dbReference type="AlphaFoldDB" id="A0AAD1ZF07"/>
<evidence type="ECO:0000313" key="2">
    <source>
        <dbReference type="Proteomes" id="UP000834106"/>
    </source>
</evidence>
<sequence length="161" mass="18324">MLELQMVPNGTTEVEEEVEESPVPLAILNEDNNDTSTPFSNTHGRFTYLPWVVIGNFNWVLSPSEVEGGSSSWPAWQDDLGNCLATLKKLKLTLKEFNKEHFSNLPTRVTRARTDLEHVQCLIQHSPLDSSLHREETLLQKEFCELSRAKESFLGQKARVK</sequence>
<gene>
    <name evidence="1" type="ORF">FPE_LOCUS15735</name>
</gene>
<accession>A0AAD1ZF07</accession>